<organism evidence="1 2">
    <name type="scientific">Acidomonas methanolica NBRC 104435</name>
    <dbReference type="NCBI Taxonomy" id="1231351"/>
    <lineage>
        <taxon>Bacteria</taxon>
        <taxon>Pseudomonadati</taxon>
        <taxon>Pseudomonadota</taxon>
        <taxon>Alphaproteobacteria</taxon>
        <taxon>Acetobacterales</taxon>
        <taxon>Acetobacteraceae</taxon>
        <taxon>Acidomonas</taxon>
    </lineage>
</organism>
<reference evidence="2" key="1">
    <citation type="journal article" date="2014" name="FEMS Microbiol. Lett.">
        <title>Draft Genomic DNA Sequence of the Facultatively Methylotrophic Bacterium Acidomonas methanolica type strain MB58.</title>
        <authorList>
            <person name="Higashiura N."/>
            <person name="Hadano H."/>
            <person name="Hirakawa H."/>
            <person name="Matsutani M."/>
            <person name="Takabe S."/>
            <person name="Matsushita K."/>
            <person name="Azuma Y."/>
        </authorList>
    </citation>
    <scope>NUCLEOTIDE SEQUENCE [LARGE SCALE GENOMIC DNA]</scope>
    <source>
        <strain evidence="2">MB58</strain>
    </source>
</reference>
<keyword evidence="2" id="KW-1185">Reference proteome</keyword>
<reference evidence="1 2" key="2">
    <citation type="journal article" date="2014" name="FEMS Microbiol. Lett.">
        <title>Draft genomic DNA sequence of the facultatively methylotrophic bacterium Acidomonas methanolica type strain MB58.</title>
        <authorList>
            <person name="Higashiura N."/>
            <person name="Hadano H."/>
            <person name="Hirakawa H."/>
            <person name="Matsutani M."/>
            <person name="Takabe S."/>
            <person name="Matsushita K."/>
            <person name="Azuma Y."/>
        </authorList>
    </citation>
    <scope>NUCLEOTIDE SEQUENCE [LARGE SCALE GENOMIC DNA]</scope>
    <source>
        <strain evidence="1 2">MB58</strain>
    </source>
</reference>
<evidence type="ECO:0000313" key="1">
    <source>
        <dbReference type="EMBL" id="GAJ28033.1"/>
    </source>
</evidence>
<sequence length="159" mass="17052">MLALVVPFWTYLEGMFEHTVKSDGYQLETYTTPTEAPASSTDWSRTAHAIARGDRSLSPEKIAALLHAVPASQTARLQAALRVRLAANPHDGLALLDPVRVARFSGMNVCAGGSPAWKAALRAPLAAEHGLTDMYQRDDCLAAIAAPAHRRKGGTNTHP</sequence>
<dbReference type="RefSeq" id="WP_042056197.1">
    <property type="nucleotide sequence ID" value="NZ_BAND01000012.1"/>
</dbReference>
<protein>
    <submittedName>
        <fullName evidence="1">Uncharacterized protein</fullName>
    </submittedName>
</protein>
<gene>
    <name evidence="1" type="ORF">Amme_012_022</name>
</gene>
<dbReference type="EMBL" id="BAND01000012">
    <property type="protein sequence ID" value="GAJ28033.1"/>
    <property type="molecule type" value="Genomic_DNA"/>
</dbReference>
<dbReference type="Proteomes" id="UP000019760">
    <property type="component" value="Unassembled WGS sequence"/>
</dbReference>
<evidence type="ECO:0000313" key="2">
    <source>
        <dbReference type="Proteomes" id="UP000019760"/>
    </source>
</evidence>
<name>A0A023D1K0_ACIMT</name>
<accession>A0A023D1K0</accession>
<dbReference type="AlphaFoldDB" id="A0A023D1K0"/>
<proteinExistence type="predicted"/>
<comment type="caution">
    <text evidence="1">The sequence shown here is derived from an EMBL/GenBank/DDBJ whole genome shotgun (WGS) entry which is preliminary data.</text>
</comment>